<keyword evidence="1" id="KW-0732">Signal</keyword>
<feature type="chain" id="PRO_5012587986" evidence="1">
    <location>
        <begin position="16"/>
        <end position="44"/>
    </location>
</feature>
<dbReference type="AlphaFoldDB" id="A0A0E9X0A2"/>
<evidence type="ECO:0000313" key="2">
    <source>
        <dbReference type="EMBL" id="JAH95285.1"/>
    </source>
</evidence>
<evidence type="ECO:0000256" key="1">
    <source>
        <dbReference type="SAM" id="SignalP"/>
    </source>
</evidence>
<dbReference type="EMBL" id="GBXM01013292">
    <property type="protein sequence ID" value="JAH95285.1"/>
    <property type="molecule type" value="Transcribed_RNA"/>
</dbReference>
<proteinExistence type="predicted"/>
<protein>
    <submittedName>
        <fullName evidence="2">Uncharacterized protein</fullName>
    </submittedName>
</protein>
<sequence>MITILLLLFTTSVEYILHCHVNRNKPRDFYCLYSSKMGIFHETT</sequence>
<reference evidence="2" key="1">
    <citation type="submission" date="2014-11" db="EMBL/GenBank/DDBJ databases">
        <authorList>
            <person name="Amaro Gonzalez C."/>
        </authorList>
    </citation>
    <scope>NUCLEOTIDE SEQUENCE</scope>
</reference>
<name>A0A0E9X0A2_ANGAN</name>
<accession>A0A0E9X0A2</accession>
<feature type="signal peptide" evidence="1">
    <location>
        <begin position="1"/>
        <end position="15"/>
    </location>
</feature>
<reference evidence="2" key="2">
    <citation type="journal article" date="2015" name="Fish Shellfish Immunol.">
        <title>Early steps in the European eel (Anguilla anguilla)-Vibrio vulnificus interaction in the gills: Role of the RtxA13 toxin.</title>
        <authorList>
            <person name="Callol A."/>
            <person name="Pajuelo D."/>
            <person name="Ebbesson L."/>
            <person name="Teles M."/>
            <person name="MacKenzie S."/>
            <person name="Amaro C."/>
        </authorList>
    </citation>
    <scope>NUCLEOTIDE SEQUENCE</scope>
</reference>
<organism evidence="2">
    <name type="scientific">Anguilla anguilla</name>
    <name type="common">European freshwater eel</name>
    <name type="synonym">Muraena anguilla</name>
    <dbReference type="NCBI Taxonomy" id="7936"/>
    <lineage>
        <taxon>Eukaryota</taxon>
        <taxon>Metazoa</taxon>
        <taxon>Chordata</taxon>
        <taxon>Craniata</taxon>
        <taxon>Vertebrata</taxon>
        <taxon>Euteleostomi</taxon>
        <taxon>Actinopterygii</taxon>
        <taxon>Neopterygii</taxon>
        <taxon>Teleostei</taxon>
        <taxon>Anguilliformes</taxon>
        <taxon>Anguillidae</taxon>
        <taxon>Anguilla</taxon>
    </lineage>
</organism>